<reference evidence="2" key="1">
    <citation type="journal article" date="2023" name="G3 (Bethesda)">
        <title>Genome assembly and association tests identify interacting loci associated with vigor, precocity, and sex in interspecific pistachio rootstocks.</title>
        <authorList>
            <person name="Palmer W."/>
            <person name="Jacygrad E."/>
            <person name="Sagayaradj S."/>
            <person name="Cavanaugh K."/>
            <person name="Han R."/>
            <person name="Bertier L."/>
            <person name="Beede B."/>
            <person name="Kafkas S."/>
            <person name="Golino D."/>
            <person name="Preece J."/>
            <person name="Michelmore R."/>
        </authorList>
    </citation>
    <scope>NUCLEOTIDE SEQUENCE [LARGE SCALE GENOMIC DNA]</scope>
</reference>
<dbReference type="EMBL" id="CM047905">
    <property type="protein sequence ID" value="KAJ0088100.1"/>
    <property type="molecule type" value="Genomic_DNA"/>
</dbReference>
<sequence length="132" mass="14553">MAAKSFIPKTKTFTSPRPPVNFPTNPNLSFTSFFFNSISFFPHNLALIDSDSNSNQTLTFHELKLHVTNIAHSLFHLGIAKNDVILILALNSIHFLSVSSQLSPLAPLPPLAIHHTPLLNSTNKLTIVTLNL</sequence>
<accession>A0ACC1AN15</accession>
<keyword evidence="2" id="KW-1185">Reference proteome</keyword>
<dbReference type="Proteomes" id="UP001164250">
    <property type="component" value="Chromosome 9"/>
</dbReference>
<gene>
    <name evidence="1" type="ORF">Patl1_32189</name>
</gene>
<protein>
    <submittedName>
        <fullName evidence="1">Uncharacterized protein</fullName>
    </submittedName>
</protein>
<name>A0ACC1AN15_9ROSI</name>
<comment type="caution">
    <text evidence="1">The sequence shown here is derived from an EMBL/GenBank/DDBJ whole genome shotgun (WGS) entry which is preliminary data.</text>
</comment>
<evidence type="ECO:0000313" key="2">
    <source>
        <dbReference type="Proteomes" id="UP001164250"/>
    </source>
</evidence>
<proteinExistence type="predicted"/>
<evidence type="ECO:0000313" key="1">
    <source>
        <dbReference type="EMBL" id="KAJ0088100.1"/>
    </source>
</evidence>
<organism evidence="1 2">
    <name type="scientific">Pistacia atlantica</name>
    <dbReference type="NCBI Taxonomy" id="434234"/>
    <lineage>
        <taxon>Eukaryota</taxon>
        <taxon>Viridiplantae</taxon>
        <taxon>Streptophyta</taxon>
        <taxon>Embryophyta</taxon>
        <taxon>Tracheophyta</taxon>
        <taxon>Spermatophyta</taxon>
        <taxon>Magnoliopsida</taxon>
        <taxon>eudicotyledons</taxon>
        <taxon>Gunneridae</taxon>
        <taxon>Pentapetalae</taxon>
        <taxon>rosids</taxon>
        <taxon>malvids</taxon>
        <taxon>Sapindales</taxon>
        <taxon>Anacardiaceae</taxon>
        <taxon>Pistacia</taxon>
    </lineage>
</organism>